<reference evidence="14" key="1">
    <citation type="submission" date="2025-08" db="UniProtKB">
        <authorList>
            <consortium name="Ensembl"/>
        </authorList>
    </citation>
    <scope>IDENTIFICATION</scope>
</reference>
<organism evidence="14 15">
    <name type="scientific">Phasianus colchicus</name>
    <name type="common">Common pheasant</name>
    <dbReference type="NCBI Taxonomy" id="9054"/>
    <lineage>
        <taxon>Eukaryota</taxon>
        <taxon>Metazoa</taxon>
        <taxon>Chordata</taxon>
        <taxon>Craniata</taxon>
        <taxon>Vertebrata</taxon>
        <taxon>Euteleostomi</taxon>
        <taxon>Archelosauria</taxon>
        <taxon>Archosauria</taxon>
        <taxon>Dinosauria</taxon>
        <taxon>Saurischia</taxon>
        <taxon>Theropoda</taxon>
        <taxon>Coelurosauria</taxon>
        <taxon>Aves</taxon>
        <taxon>Neognathae</taxon>
        <taxon>Galloanserae</taxon>
        <taxon>Galliformes</taxon>
        <taxon>Phasianidae</taxon>
        <taxon>Phasianinae</taxon>
        <taxon>Phasianus</taxon>
    </lineage>
</organism>
<keyword evidence="12" id="KW-0812">Transmembrane</keyword>
<dbReference type="GO" id="GO:0042127">
    <property type="term" value="P:regulation of cell population proliferation"/>
    <property type="evidence" value="ECO:0007669"/>
    <property type="project" value="TreeGrafter"/>
</dbReference>
<dbReference type="PANTHER" id="PTHR31613:SF2">
    <property type="entry name" value="AUGURIN"/>
    <property type="match status" value="1"/>
</dbReference>
<keyword evidence="15" id="KW-1185">Reference proteome</keyword>
<dbReference type="GO" id="GO:0070314">
    <property type="term" value="P:G1 to G0 transition"/>
    <property type="evidence" value="ECO:0007669"/>
    <property type="project" value="TreeGrafter"/>
</dbReference>
<dbReference type="GO" id="GO:0090398">
    <property type="term" value="P:cellular senescence"/>
    <property type="evidence" value="ECO:0007669"/>
    <property type="project" value="TreeGrafter"/>
</dbReference>
<feature type="chain" id="PRO_5025500508" evidence="13">
    <location>
        <begin position="18"/>
        <end position="290"/>
    </location>
</feature>
<dbReference type="Ensembl" id="ENSPCLT00000024603.1">
    <property type="protein sequence ID" value="ENSPCLP00000018463.1"/>
    <property type="gene ID" value="ENSPCLG00000015460.1"/>
</dbReference>
<dbReference type="GO" id="GO:0005737">
    <property type="term" value="C:cytoplasm"/>
    <property type="evidence" value="ECO:0007669"/>
    <property type="project" value="UniProtKB-SubCell"/>
</dbReference>
<dbReference type="Proteomes" id="UP000472261">
    <property type="component" value="Unplaced"/>
</dbReference>
<dbReference type="Pfam" id="PF15187">
    <property type="entry name" value="Augurin"/>
    <property type="match status" value="1"/>
</dbReference>
<dbReference type="GO" id="GO:0005615">
    <property type="term" value="C:extracellular space"/>
    <property type="evidence" value="ECO:0007669"/>
    <property type="project" value="TreeGrafter"/>
</dbReference>
<keyword evidence="12" id="KW-1133">Transmembrane helix</keyword>
<evidence type="ECO:0000256" key="10">
    <source>
        <dbReference type="ARBA" id="ARBA00023136"/>
    </source>
</evidence>
<dbReference type="GO" id="GO:0016324">
    <property type="term" value="C:apical plasma membrane"/>
    <property type="evidence" value="ECO:0007669"/>
    <property type="project" value="UniProtKB-SubCell"/>
</dbReference>
<accession>A0A669QJT4</accession>
<dbReference type="InterPro" id="IPR028173">
    <property type="entry name" value="Augurin"/>
</dbReference>
<reference evidence="14" key="2">
    <citation type="submission" date="2025-09" db="UniProtKB">
        <authorList>
            <consortium name="Ensembl"/>
        </authorList>
    </citation>
    <scope>IDENTIFICATION</scope>
</reference>
<keyword evidence="9 13" id="KW-0732">Signal</keyword>
<keyword evidence="7" id="KW-0964">Secreted</keyword>
<evidence type="ECO:0000256" key="7">
    <source>
        <dbReference type="ARBA" id="ARBA00022525"/>
    </source>
</evidence>
<feature type="compositionally biased region" description="Low complexity" evidence="11">
    <location>
        <begin position="111"/>
        <end position="121"/>
    </location>
</feature>
<evidence type="ECO:0000256" key="11">
    <source>
        <dbReference type="SAM" id="MobiDB-lite"/>
    </source>
</evidence>
<evidence type="ECO:0000256" key="6">
    <source>
        <dbReference type="ARBA" id="ARBA00022490"/>
    </source>
</evidence>
<protein>
    <submittedName>
        <fullName evidence="14">ECRG4 augurin precursor</fullName>
    </submittedName>
</protein>
<evidence type="ECO:0000256" key="2">
    <source>
        <dbReference type="ARBA" id="ARBA00004496"/>
    </source>
</evidence>
<evidence type="ECO:0000313" key="14">
    <source>
        <dbReference type="Ensembl" id="ENSPCLP00000018463.1"/>
    </source>
</evidence>
<keyword evidence="8" id="KW-0165">Cleavage on pair of basic residues</keyword>
<keyword evidence="10 12" id="KW-0472">Membrane</keyword>
<evidence type="ECO:0000256" key="8">
    <source>
        <dbReference type="ARBA" id="ARBA00022685"/>
    </source>
</evidence>
<feature type="signal peptide" evidence="13">
    <location>
        <begin position="1"/>
        <end position="17"/>
    </location>
</feature>
<dbReference type="GO" id="GO:0007417">
    <property type="term" value="P:central nervous system development"/>
    <property type="evidence" value="ECO:0007669"/>
    <property type="project" value="TreeGrafter"/>
</dbReference>
<keyword evidence="5" id="KW-1003">Cell membrane</keyword>
<dbReference type="AlphaFoldDB" id="A0A669QJT4"/>
<proteinExistence type="inferred from homology"/>
<evidence type="ECO:0000256" key="1">
    <source>
        <dbReference type="ARBA" id="ARBA00004221"/>
    </source>
</evidence>
<evidence type="ECO:0000256" key="12">
    <source>
        <dbReference type="SAM" id="Phobius"/>
    </source>
</evidence>
<sequence>MWKKHSWVVMEWTITMSLSMTSKHFLNTSHDSDSITSLGTLFQCMTTLPEKYFLTSNPNLPWCYSRRFHFILSLLPGRRGQHPPHHNLHQDVVASNKAPGPGEGGLDVGVDAAIPRSAPSDPSRPVPSRPVEAGRPSAMPPPCPRGALPGAFLFFFLLFVVPLLCTAPDVSRGNKLKRMLQKREALTATKPEVSLKEEAAKGFLRSLRRPRRQLWDRSQPDVQQWYQQFLYLGFDEAKFEDDMSYWTSLGRGGNEYYGGYYQHHYDEDSPIGPRNPHTFRHGAGVNYDDY</sequence>
<name>A0A669QJT4_PHACC</name>
<dbReference type="PANTHER" id="PTHR31613">
    <property type="entry name" value="AUGURIN"/>
    <property type="match status" value="1"/>
</dbReference>
<keyword evidence="6" id="KW-0963">Cytoplasm</keyword>
<comment type="similarity">
    <text evidence="4">Belongs to the augurin family.</text>
</comment>
<comment type="subcellular location">
    <subcellularLocation>
        <location evidence="1">Apical cell membrane</location>
    </subcellularLocation>
    <subcellularLocation>
        <location evidence="2">Cytoplasm</location>
    </subcellularLocation>
    <subcellularLocation>
        <location evidence="3">Secreted</location>
    </subcellularLocation>
</comment>
<dbReference type="GO" id="GO:0031145">
    <property type="term" value="P:anaphase-promoting complex-dependent catabolic process"/>
    <property type="evidence" value="ECO:0007669"/>
    <property type="project" value="TreeGrafter"/>
</dbReference>
<evidence type="ECO:0000256" key="5">
    <source>
        <dbReference type="ARBA" id="ARBA00022475"/>
    </source>
</evidence>
<evidence type="ECO:0000313" key="15">
    <source>
        <dbReference type="Proteomes" id="UP000472261"/>
    </source>
</evidence>
<evidence type="ECO:0000256" key="13">
    <source>
        <dbReference type="SAM" id="SignalP"/>
    </source>
</evidence>
<evidence type="ECO:0000256" key="9">
    <source>
        <dbReference type="ARBA" id="ARBA00022729"/>
    </source>
</evidence>
<feature type="transmembrane region" description="Helical" evidence="12">
    <location>
        <begin position="147"/>
        <end position="170"/>
    </location>
</feature>
<evidence type="ECO:0000256" key="3">
    <source>
        <dbReference type="ARBA" id="ARBA00004613"/>
    </source>
</evidence>
<evidence type="ECO:0000256" key="4">
    <source>
        <dbReference type="ARBA" id="ARBA00011014"/>
    </source>
</evidence>
<feature type="region of interest" description="Disordered" evidence="11">
    <location>
        <begin position="82"/>
        <end position="138"/>
    </location>
</feature>